<feature type="transmembrane region" description="Helical" evidence="1">
    <location>
        <begin position="21"/>
        <end position="42"/>
    </location>
</feature>
<organism evidence="2 3">
    <name type="scientific">Candidatus Nitrosocosmicus oleophilus</name>
    <dbReference type="NCBI Taxonomy" id="1353260"/>
    <lineage>
        <taxon>Archaea</taxon>
        <taxon>Nitrososphaerota</taxon>
        <taxon>Nitrososphaeria</taxon>
        <taxon>Nitrososphaerales</taxon>
        <taxon>Nitrososphaeraceae</taxon>
        <taxon>Candidatus Nitrosocosmicus</taxon>
    </lineage>
</organism>
<feature type="transmembrane region" description="Helical" evidence="1">
    <location>
        <begin position="544"/>
        <end position="562"/>
    </location>
</feature>
<evidence type="ECO:0008006" key="4">
    <source>
        <dbReference type="Google" id="ProtNLM"/>
    </source>
</evidence>
<feature type="transmembrane region" description="Helical" evidence="1">
    <location>
        <begin position="197"/>
        <end position="218"/>
    </location>
</feature>
<dbReference type="KEGG" id="taa:NMY3_03390"/>
<dbReference type="EMBL" id="CP012850">
    <property type="protein sequence ID" value="ALI37573.1"/>
    <property type="molecule type" value="Genomic_DNA"/>
</dbReference>
<keyword evidence="1" id="KW-0472">Membrane</keyword>
<reference evidence="3" key="1">
    <citation type="submission" date="2015-10" db="EMBL/GenBank/DDBJ databases">
        <title>Niche specialization of a soil ammonia-oxidizing archaeon, Candidatus Nitrosocosmicus oleophilus.</title>
        <authorList>
            <person name="Jung M.-Y."/>
            <person name="Rhee S.-K."/>
        </authorList>
    </citation>
    <scope>NUCLEOTIDE SEQUENCE [LARGE SCALE GENOMIC DNA]</scope>
    <source>
        <strain evidence="3">MY3</strain>
    </source>
</reference>
<keyword evidence="3" id="KW-1185">Reference proteome</keyword>
<protein>
    <recommendedName>
        <fullName evidence="4">Glycosyltransferase RgtA/B/C/D-like domain-containing protein</fullName>
    </recommendedName>
</protein>
<sequence length="618" mass="71047">MTNLKNLYLYQLGLDKPYLTRITSICIALLAFFYVFFVSSFFNLNVYVLENRVMYDVTIVNSFYIIDKNFDTLVLGILISVLTLLVFKKRLNIAISICIVSLFLYSYLVNDEVIPNLIIIPSFPIFFFLYFLNSFYNVKILSKFNSITLSCTYFSIILIILCAYSLGLSFLKIIGYLELKEQIQDYAYNFFVIISRFSPFIVILISIAIFINIVVNYLKKKPRITKIISTKIGNFATYQPDSGSILDPRLILILILSFSVLLPIIPQLPTINPDNRYVGVDTFWYVNWTGSFENNDPLELLNNAFNQQSHGDRPLSLFIIFIFSKILPFSTVDAIDNMPIILSPILTLVIYFLTREITNNIKISLLVTFFSTLSYQVLIGIYAGFYANWLGLIFGNISLIYLLRYLKSYKRVHFALFVILITTLVFVHVYTWSIYIITILIFSLISLKLKIVPKRPILLILLTIGLTISIDVVKDVMIGSSGGVQEDIKLTNEFIGVNNLFILLKNIYESVLISHGGIFGNGLVLLVVLLFSIFYLNLRKLPDLLMLSFFSLLIVPIFLGYWNIQVRVLYDIPFQIPFAIALYYLVSATRNTYLLWAFIMLQTSIGIRTLVNFYLIES</sequence>
<accession>A0A654M4C8</accession>
<dbReference type="AlphaFoldDB" id="A0A654M4C8"/>
<feature type="transmembrane region" description="Helical" evidence="1">
    <location>
        <begin position="568"/>
        <end position="586"/>
    </location>
</feature>
<proteinExistence type="predicted"/>
<keyword evidence="1" id="KW-0812">Transmembrane</keyword>
<feature type="transmembrane region" description="Helical" evidence="1">
    <location>
        <begin position="91"/>
        <end position="108"/>
    </location>
</feature>
<name>A0A654M4C8_9ARCH</name>
<feature type="transmembrane region" description="Helical" evidence="1">
    <location>
        <begin position="413"/>
        <end position="445"/>
    </location>
</feature>
<feature type="transmembrane region" description="Helical" evidence="1">
    <location>
        <begin position="153"/>
        <end position="177"/>
    </location>
</feature>
<feature type="transmembrane region" description="Helical" evidence="1">
    <location>
        <begin position="457"/>
        <end position="478"/>
    </location>
</feature>
<feature type="transmembrane region" description="Helical" evidence="1">
    <location>
        <begin position="334"/>
        <end position="353"/>
    </location>
</feature>
<feature type="transmembrane region" description="Helical" evidence="1">
    <location>
        <begin position="250"/>
        <end position="268"/>
    </location>
</feature>
<gene>
    <name evidence="2" type="ORF">NMY3_03390</name>
</gene>
<evidence type="ECO:0000313" key="2">
    <source>
        <dbReference type="EMBL" id="ALI37573.1"/>
    </source>
</evidence>
<evidence type="ECO:0000313" key="3">
    <source>
        <dbReference type="Proteomes" id="UP000058925"/>
    </source>
</evidence>
<dbReference type="Proteomes" id="UP000058925">
    <property type="component" value="Chromosome"/>
</dbReference>
<feature type="transmembrane region" description="Helical" evidence="1">
    <location>
        <begin position="514"/>
        <end position="537"/>
    </location>
</feature>
<feature type="transmembrane region" description="Helical" evidence="1">
    <location>
        <begin position="365"/>
        <end position="383"/>
    </location>
</feature>
<feature type="transmembrane region" description="Helical" evidence="1">
    <location>
        <begin position="114"/>
        <end position="132"/>
    </location>
</feature>
<feature type="transmembrane region" description="Helical" evidence="1">
    <location>
        <begin position="62"/>
        <end position="84"/>
    </location>
</feature>
<keyword evidence="1" id="KW-1133">Transmembrane helix</keyword>
<evidence type="ECO:0000256" key="1">
    <source>
        <dbReference type="SAM" id="Phobius"/>
    </source>
</evidence>
<feature type="transmembrane region" description="Helical" evidence="1">
    <location>
        <begin position="593"/>
        <end position="616"/>
    </location>
</feature>